<evidence type="ECO:0000313" key="2">
    <source>
        <dbReference type="Proteomes" id="UP000326789"/>
    </source>
</evidence>
<sequence>MSDEFVIMIKVNEHYSFYTCSEPDLWVIDNTGYRQAFIDAGYDISHIDEKYERSDTDILSISNVGVFLRRIESQIVDVDFLKELIASCLPTDDWWLVNQYMPRLIYDFDSHSYCSYHEQHIFDKFIPEAWAINDNPFKDVPIEYRYWVINGEDLLKRKWQET</sequence>
<dbReference type="RefSeq" id="WP_150868754.1">
    <property type="nucleotide sequence ID" value="NZ_VWSE01000002.1"/>
</dbReference>
<proteinExistence type="predicted"/>
<dbReference type="EMBL" id="VWSE01000002">
    <property type="protein sequence ID" value="KAB0292051.1"/>
    <property type="molecule type" value="Genomic_DNA"/>
</dbReference>
<protein>
    <recommendedName>
        <fullName evidence="3">Group-specific protein</fullName>
    </recommendedName>
</protein>
<dbReference type="AlphaFoldDB" id="A0A5N3REM6"/>
<name>A0A5N3REM6_9VIBR</name>
<evidence type="ECO:0000313" key="1">
    <source>
        <dbReference type="EMBL" id="KAB0292051.1"/>
    </source>
</evidence>
<dbReference type="Proteomes" id="UP000326789">
    <property type="component" value="Unassembled WGS sequence"/>
</dbReference>
<comment type="caution">
    <text evidence="1">The sequence shown here is derived from an EMBL/GenBank/DDBJ whole genome shotgun (WGS) entry which is preliminary data.</text>
</comment>
<gene>
    <name evidence="1" type="ORF">F2P58_02660</name>
</gene>
<accession>A0A5N3REM6</accession>
<evidence type="ECO:0008006" key="3">
    <source>
        <dbReference type="Google" id="ProtNLM"/>
    </source>
</evidence>
<reference evidence="1 2" key="1">
    <citation type="submission" date="2019-09" db="EMBL/GenBank/DDBJ databases">
        <title>Whole genome sequence of Vibrio fortis.</title>
        <authorList>
            <person name="Das S.K."/>
        </authorList>
    </citation>
    <scope>NUCLEOTIDE SEQUENCE [LARGE SCALE GENOMIC DNA]</scope>
    <source>
        <strain evidence="1 2">AN60</strain>
    </source>
</reference>
<organism evidence="1 2">
    <name type="scientific">Vibrio fortis</name>
    <dbReference type="NCBI Taxonomy" id="212667"/>
    <lineage>
        <taxon>Bacteria</taxon>
        <taxon>Pseudomonadati</taxon>
        <taxon>Pseudomonadota</taxon>
        <taxon>Gammaproteobacteria</taxon>
        <taxon>Vibrionales</taxon>
        <taxon>Vibrionaceae</taxon>
        <taxon>Vibrio</taxon>
    </lineage>
</organism>